<reference evidence="11" key="1">
    <citation type="journal article" date="2023" name="Mol. Phylogenet. Evol.">
        <title>Genome-scale phylogeny and comparative genomics of the fungal order Sordariales.</title>
        <authorList>
            <person name="Hensen N."/>
            <person name="Bonometti L."/>
            <person name="Westerberg I."/>
            <person name="Brannstrom I.O."/>
            <person name="Guillou S."/>
            <person name="Cros-Aarteil S."/>
            <person name="Calhoun S."/>
            <person name="Haridas S."/>
            <person name="Kuo A."/>
            <person name="Mondo S."/>
            <person name="Pangilinan J."/>
            <person name="Riley R."/>
            <person name="LaButti K."/>
            <person name="Andreopoulos B."/>
            <person name="Lipzen A."/>
            <person name="Chen C."/>
            <person name="Yan M."/>
            <person name="Daum C."/>
            <person name="Ng V."/>
            <person name="Clum A."/>
            <person name="Steindorff A."/>
            <person name="Ohm R.A."/>
            <person name="Martin F."/>
            <person name="Silar P."/>
            <person name="Natvig D.O."/>
            <person name="Lalanne C."/>
            <person name="Gautier V."/>
            <person name="Ament-Velasquez S.L."/>
            <person name="Kruys A."/>
            <person name="Hutchinson M.I."/>
            <person name="Powell A.J."/>
            <person name="Barry K."/>
            <person name="Miller A.N."/>
            <person name="Grigoriev I.V."/>
            <person name="Debuchy R."/>
            <person name="Gladieux P."/>
            <person name="Hiltunen Thoren M."/>
            <person name="Johannesson H."/>
        </authorList>
    </citation>
    <scope>NUCLEOTIDE SEQUENCE</scope>
    <source>
        <strain evidence="11">CBS 508.74</strain>
    </source>
</reference>
<evidence type="ECO:0000256" key="10">
    <source>
        <dbReference type="SAM" id="MobiDB-lite"/>
    </source>
</evidence>
<evidence type="ECO:0000313" key="12">
    <source>
        <dbReference type="Proteomes" id="UP001302812"/>
    </source>
</evidence>
<feature type="compositionally biased region" description="Low complexity" evidence="10">
    <location>
        <begin position="21"/>
        <end position="56"/>
    </location>
</feature>
<feature type="region of interest" description="Disordered" evidence="10">
    <location>
        <begin position="149"/>
        <end position="182"/>
    </location>
</feature>
<gene>
    <name evidence="11" type="ORF">N656DRAFT_798272</name>
</gene>
<keyword evidence="12" id="KW-1185">Reference proteome</keyword>
<organism evidence="11 12">
    <name type="scientific">Canariomyces notabilis</name>
    <dbReference type="NCBI Taxonomy" id="2074819"/>
    <lineage>
        <taxon>Eukaryota</taxon>
        <taxon>Fungi</taxon>
        <taxon>Dikarya</taxon>
        <taxon>Ascomycota</taxon>
        <taxon>Pezizomycotina</taxon>
        <taxon>Sordariomycetes</taxon>
        <taxon>Sordariomycetidae</taxon>
        <taxon>Sordariales</taxon>
        <taxon>Chaetomiaceae</taxon>
        <taxon>Canariomyces</taxon>
    </lineage>
</organism>
<dbReference type="PANTHER" id="PTHR31586">
    <property type="entry name" value="CYTOCHROME C OXIDASE PROTEIN 20"/>
    <property type="match status" value="1"/>
</dbReference>
<evidence type="ECO:0000256" key="7">
    <source>
        <dbReference type="ARBA" id="ARBA00023128"/>
    </source>
</evidence>
<comment type="caution">
    <text evidence="11">The sequence shown here is derived from an EMBL/GenBank/DDBJ whole genome shotgun (WGS) entry which is preliminary data.</text>
</comment>
<keyword evidence="5 9" id="KW-0999">Mitochondrion inner membrane</keyword>
<dbReference type="PANTHER" id="PTHR31586:SF1">
    <property type="entry name" value="CYTOCHROME C OXIDASE ASSEMBLY PROTEIN COX20, MITOCHONDRIAL"/>
    <property type="match status" value="1"/>
</dbReference>
<dbReference type="Proteomes" id="UP001302812">
    <property type="component" value="Unassembled WGS sequence"/>
</dbReference>
<evidence type="ECO:0000313" key="11">
    <source>
        <dbReference type="EMBL" id="KAK4112483.1"/>
    </source>
</evidence>
<keyword evidence="7 9" id="KW-0496">Mitochondrion</keyword>
<keyword evidence="8 9" id="KW-0472">Membrane</keyword>
<evidence type="ECO:0000256" key="9">
    <source>
        <dbReference type="PIRNR" id="PIRNR007871"/>
    </source>
</evidence>
<evidence type="ECO:0000256" key="5">
    <source>
        <dbReference type="ARBA" id="ARBA00022792"/>
    </source>
</evidence>
<proteinExistence type="inferred from homology"/>
<comment type="function">
    <text evidence="9">Involved in the assembly of the cytochrome c oxidase complex.</text>
</comment>
<reference evidence="11" key="2">
    <citation type="submission" date="2023-05" db="EMBL/GenBank/DDBJ databases">
        <authorList>
            <consortium name="Lawrence Berkeley National Laboratory"/>
            <person name="Steindorff A."/>
            <person name="Hensen N."/>
            <person name="Bonometti L."/>
            <person name="Westerberg I."/>
            <person name="Brannstrom I.O."/>
            <person name="Guillou S."/>
            <person name="Cros-Aarteil S."/>
            <person name="Calhoun S."/>
            <person name="Haridas S."/>
            <person name="Kuo A."/>
            <person name="Mondo S."/>
            <person name="Pangilinan J."/>
            <person name="Riley R."/>
            <person name="Labutti K."/>
            <person name="Andreopoulos B."/>
            <person name="Lipzen A."/>
            <person name="Chen C."/>
            <person name="Yanf M."/>
            <person name="Daum C."/>
            <person name="Ng V."/>
            <person name="Clum A."/>
            <person name="Ohm R."/>
            <person name="Martin F."/>
            <person name="Silar P."/>
            <person name="Natvig D."/>
            <person name="Lalanne C."/>
            <person name="Gautier V."/>
            <person name="Ament-Velasquez S.L."/>
            <person name="Kruys A."/>
            <person name="Hutchinson M.I."/>
            <person name="Powell A.J."/>
            <person name="Barry K."/>
            <person name="Miller A.N."/>
            <person name="Grigoriev I.V."/>
            <person name="Debuchy R."/>
            <person name="Gladieux P."/>
            <person name="Thoren M.H."/>
            <person name="Johannesson H."/>
        </authorList>
    </citation>
    <scope>NUCLEOTIDE SEQUENCE</scope>
    <source>
        <strain evidence="11">CBS 508.74</strain>
    </source>
</reference>
<evidence type="ECO:0000256" key="4">
    <source>
        <dbReference type="ARBA" id="ARBA00022692"/>
    </source>
</evidence>
<dbReference type="GeneID" id="89941867"/>
<dbReference type="InterPro" id="IPR022533">
    <property type="entry name" value="Cox20"/>
</dbReference>
<sequence length="192" mass="21949">MVTTLPTRDESQTGVAQTWLQTQHHPQQQEQQQPPGAPQQPQQQSPRSQPSSRQPSLTEAVQTIKPSDFLTFHQAPCSRTGLLTGIGSGAAIGAVRWIMGLPIPRAANWAVGTGALAAIGQYEYCQFQRRQEREKVKRVVEVYGRHQQAQRAKEEAERRAAREQEEKARLEKEEEERRRKGRSWWRLWCVSE</sequence>
<dbReference type="EMBL" id="MU853342">
    <property type="protein sequence ID" value="KAK4112483.1"/>
    <property type="molecule type" value="Genomic_DNA"/>
</dbReference>
<feature type="compositionally biased region" description="Polar residues" evidence="10">
    <location>
        <begin position="1"/>
        <end position="20"/>
    </location>
</feature>
<evidence type="ECO:0000256" key="2">
    <source>
        <dbReference type="ARBA" id="ARBA00009575"/>
    </source>
</evidence>
<comment type="subcellular location">
    <subcellularLocation>
        <location evidence="1 9">Mitochondrion inner membrane</location>
    </subcellularLocation>
</comment>
<evidence type="ECO:0000256" key="6">
    <source>
        <dbReference type="ARBA" id="ARBA00022989"/>
    </source>
</evidence>
<feature type="compositionally biased region" description="Basic and acidic residues" evidence="10">
    <location>
        <begin position="151"/>
        <end position="178"/>
    </location>
</feature>
<name>A0AAN6TDP6_9PEZI</name>
<dbReference type="Pfam" id="PF12597">
    <property type="entry name" value="Cox20"/>
    <property type="match status" value="1"/>
</dbReference>
<dbReference type="AlphaFoldDB" id="A0AAN6TDP6"/>
<dbReference type="RefSeq" id="XP_064670053.1">
    <property type="nucleotide sequence ID" value="XM_064817742.1"/>
</dbReference>
<dbReference type="PIRSF" id="PIRSF007871">
    <property type="entry name" value="Cox20"/>
    <property type="match status" value="1"/>
</dbReference>
<evidence type="ECO:0000256" key="3">
    <source>
        <dbReference type="ARBA" id="ARBA00017689"/>
    </source>
</evidence>
<dbReference type="GO" id="GO:0005743">
    <property type="term" value="C:mitochondrial inner membrane"/>
    <property type="evidence" value="ECO:0007669"/>
    <property type="project" value="UniProtKB-SubCell"/>
</dbReference>
<accession>A0AAN6TDP6</accession>
<dbReference type="GO" id="GO:0033617">
    <property type="term" value="P:mitochondrial respiratory chain complex IV assembly"/>
    <property type="evidence" value="ECO:0007669"/>
    <property type="project" value="InterPro"/>
</dbReference>
<keyword evidence="4" id="KW-0812">Transmembrane</keyword>
<protein>
    <recommendedName>
        <fullName evidence="3 9">Cytochrome c oxidase assembly protein COX20, mitochondrial</fullName>
    </recommendedName>
</protein>
<feature type="region of interest" description="Disordered" evidence="10">
    <location>
        <begin position="1"/>
        <end position="59"/>
    </location>
</feature>
<evidence type="ECO:0000256" key="1">
    <source>
        <dbReference type="ARBA" id="ARBA00004273"/>
    </source>
</evidence>
<keyword evidence="6" id="KW-1133">Transmembrane helix</keyword>
<comment type="similarity">
    <text evidence="2 9">Belongs to the COX20 family.</text>
</comment>
<evidence type="ECO:0000256" key="8">
    <source>
        <dbReference type="ARBA" id="ARBA00023136"/>
    </source>
</evidence>